<feature type="compositionally biased region" description="Low complexity" evidence="1">
    <location>
        <begin position="214"/>
        <end position="233"/>
    </location>
</feature>
<dbReference type="InterPro" id="IPR019225">
    <property type="entry name" value="DUF2155"/>
</dbReference>
<feature type="chain" id="PRO_5002307947" description="DUF2155 domain-containing protein" evidence="2">
    <location>
        <begin position="27"/>
        <end position="280"/>
    </location>
</feature>
<organism evidence="3 4">
    <name type="scientific">Tanticharoenia sakaeratensis NBRC 103193</name>
    <dbReference type="NCBI Taxonomy" id="1231623"/>
    <lineage>
        <taxon>Bacteria</taxon>
        <taxon>Pseudomonadati</taxon>
        <taxon>Pseudomonadota</taxon>
        <taxon>Alphaproteobacteria</taxon>
        <taxon>Acetobacterales</taxon>
        <taxon>Acetobacteraceae</taxon>
        <taxon>Tanticharoenia</taxon>
    </lineage>
</organism>
<dbReference type="STRING" id="1231623.Tasa_024_023"/>
<evidence type="ECO:0000313" key="3">
    <source>
        <dbReference type="EMBL" id="GAN54557.1"/>
    </source>
</evidence>
<keyword evidence="2" id="KW-0732">Signal</keyword>
<sequence length="280" mass="27806">MKRHTTTGRTAALLCTVGLLAGHAWGAEVVAPPLMYPAGLWQGRGQAVLRVLNRLDSHVETMTIGVDDVGHYKTLGIAVHRCLERPKTLPGDSAVQATITDTTPGGSGFDGWMIASTPSLSMLQNALYEVHVVGCTGPQLAPQLPPLTLANTQSTPPADTGAQGAGNAPANATGQPQAQTPGGAPVPLTSSGTAPTPLTPDSGPAQANATPNTPSGTGAPAASQPSAPQSAGPAPTPLLPPEEGQPAAPAPQPSTPAPGSGSTPDDAPLPPPTPLVPGGN</sequence>
<evidence type="ECO:0000256" key="2">
    <source>
        <dbReference type="SAM" id="SignalP"/>
    </source>
</evidence>
<accession>A0A0D6MLK8</accession>
<feature type="signal peptide" evidence="2">
    <location>
        <begin position="1"/>
        <end position="26"/>
    </location>
</feature>
<dbReference type="RefSeq" id="WP_148505932.1">
    <property type="nucleotide sequence ID" value="NZ_BALE01000024.1"/>
</dbReference>
<keyword evidence="4" id="KW-1185">Reference proteome</keyword>
<gene>
    <name evidence="3" type="ORF">Tasa_024_023</name>
</gene>
<feature type="region of interest" description="Disordered" evidence="1">
    <location>
        <begin position="144"/>
        <end position="280"/>
    </location>
</feature>
<dbReference type="Proteomes" id="UP000032679">
    <property type="component" value="Unassembled WGS sequence"/>
</dbReference>
<proteinExistence type="predicted"/>
<reference evidence="3 4" key="1">
    <citation type="submission" date="2012-10" db="EMBL/GenBank/DDBJ databases">
        <title>Genome sequencing of Tanticharoenia sakaeratensis NBRC 103193.</title>
        <authorList>
            <person name="Azuma Y."/>
            <person name="Hadano H."/>
            <person name="Hirakawa H."/>
            <person name="Matsushita K."/>
        </authorList>
    </citation>
    <scope>NUCLEOTIDE SEQUENCE [LARGE SCALE GENOMIC DNA]</scope>
    <source>
        <strain evidence="3 4">NBRC 103193</strain>
    </source>
</reference>
<evidence type="ECO:0000313" key="4">
    <source>
        <dbReference type="Proteomes" id="UP000032679"/>
    </source>
</evidence>
<feature type="compositionally biased region" description="Low complexity" evidence="1">
    <location>
        <begin position="257"/>
        <end position="266"/>
    </location>
</feature>
<dbReference type="EMBL" id="BALE01000024">
    <property type="protein sequence ID" value="GAN54557.1"/>
    <property type="molecule type" value="Genomic_DNA"/>
</dbReference>
<feature type="compositionally biased region" description="Pro residues" evidence="1">
    <location>
        <begin position="267"/>
        <end position="280"/>
    </location>
</feature>
<dbReference type="OrthoDB" id="9810376at2"/>
<name>A0A0D6MLK8_9PROT</name>
<dbReference type="AlphaFoldDB" id="A0A0D6MLK8"/>
<dbReference type="Pfam" id="PF09923">
    <property type="entry name" value="DUF2155"/>
    <property type="match status" value="1"/>
</dbReference>
<feature type="compositionally biased region" description="Low complexity" evidence="1">
    <location>
        <begin position="160"/>
        <end position="176"/>
    </location>
</feature>
<comment type="caution">
    <text evidence="3">The sequence shown here is derived from an EMBL/GenBank/DDBJ whole genome shotgun (WGS) entry which is preliminary data.</text>
</comment>
<evidence type="ECO:0000256" key="1">
    <source>
        <dbReference type="SAM" id="MobiDB-lite"/>
    </source>
</evidence>
<protein>
    <recommendedName>
        <fullName evidence="5">DUF2155 domain-containing protein</fullName>
    </recommendedName>
</protein>
<evidence type="ECO:0008006" key="5">
    <source>
        <dbReference type="Google" id="ProtNLM"/>
    </source>
</evidence>